<evidence type="ECO:0000313" key="7">
    <source>
        <dbReference type="Proteomes" id="UP000616114"/>
    </source>
</evidence>
<dbReference type="PANTHER" id="PTHR43095:SF5">
    <property type="entry name" value="XYLULOSE KINASE"/>
    <property type="match status" value="1"/>
</dbReference>
<gene>
    <name evidence="6" type="ORF">GCM10011333_05670</name>
</gene>
<evidence type="ECO:0000256" key="1">
    <source>
        <dbReference type="ARBA" id="ARBA00009156"/>
    </source>
</evidence>
<dbReference type="GO" id="GO:0016301">
    <property type="term" value="F:kinase activity"/>
    <property type="evidence" value="ECO:0007669"/>
    <property type="project" value="UniProtKB-KW"/>
</dbReference>
<evidence type="ECO:0000256" key="4">
    <source>
        <dbReference type="ARBA" id="ARBA00022777"/>
    </source>
</evidence>
<dbReference type="Gene3D" id="3.30.420.40">
    <property type="match status" value="2"/>
</dbReference>
<dbReference type="PANTHER" id="PTHR43095">
    <property type="entry name" value="SUGAR KINASE"/>
    <property type="match status" value="1"/>
</dbReference>
<accession>A0A8J2TVU6</accession>
<name>A0A8J2TVU6_9MICO</name>
<dbReference type="Proteomes" id="UP000616114">
    <property type="component" value="Unassembled WGS sequence"/>
</dbReference>
<evidence type="ECO:0000256" key="3">
    <source>
        <dbReference type="ARBA" id="ARBA00022679"/>
    </source>
</evidence>
<proteinExistence type="inferred from homology"/>
<feature type="domain" description="Carbohydrate kinase FGGY N-terminal" evidence="5">
    <location>
        <begin position="12"/>
        <end position="234"/>
    </location>
</feature>
<keyword evidence="7" id="KW-1185">Reference proteome</keyword>
<reference evidence="6" key="2">
    <citation type="submission" date="2020-09" db="EMBL/GenBank/DDBJ databases">
        <authorList>
            <person name="Sun Q."/>
            <person name="Zhou Y."/>
        </authorList>
    </citation>
    <scope>NUCLEOTIDE SEQUENCE</scope>
    <source>
        <strain evidence="6">CGMCC 1.12785</strain>
    </source>
</reference>
<dbReference type="InterPro" id="IPR043129">
    <property type="entry name" value="ATPase_NBD"/>
</dbReference>
<keyword evidence="3" id="KW-0808">Transferase</keyword>
<comment type="similarity">
    <text evidence="1">Belongs to the FGGY kinase family.</text>
</comment>
<reference evidence="6" key="1">
    <citation type="journal article" date="2014" name="Int. J. Syst. Evol. Microbiol.">
        <title>Complete genome sequence of Corynebacterium casei LMG S-19264T (=DSM 44701T), isolated from a smear-ripened cheese.</title>
        <authorList>
            <consortium name="US DOE Joint Genome Institute (JGI-PGF)"/>
            <person name="Walter F."/>
            <person name="Albersmeier A."/>
            <person name="Kalinowski J."/>
            <person name="Ruckert C."/>
        </authorList>
    </citation>
    <scope>NUCLEOTIDE SEQUENCE</scope>
    <source>
        <strain evidence="6">CGMCC 1.12785</strain>
    </source>
</reference>
<dbReference type="GO" id="GO:0042732">
    <property type="term" value="P:D-xylose metabolic process"/>
    <property type="evidence" value="ECO:0007669"/>
    <property type="project" value="UniProtKB-KW"/>
</dbReference>
<dbReference type="InterPro" id="IPR018484">
    <property type="entry name" value="FGGY_N"/>
</dbReference>
<dbReference type="AlphaFoldDB" id="A0A8J2TVU6"/>
<evidence type="ECO:0000256" key="2">
    <source>
        <dbReference type="ARBA" id="ARBA00022629"/>
    </source>
</evidence>
<protein>
    <recommendedName>
        <fullName evidence="5">Carbohydrate kinase FGGY N-terminal domain-containing protein</fullName>
    </recommendedName>
</protein>
<dbReference type="SUPFAM" id="SSF53067">
    <property type="entry name" value="Actin-like ATPase domain"/>
    <property type="match status" value="2"/>
</dbReference>
<sequence length="461" mass="48113">MSAADATAGQALLLDVGSTSVKAALVDRQDGALLAQDSAPMPAPLPGPDTRHELDPSAVLAAVNEVAARLLSAPGVAPRAAIMSTQMHSCLLTDAAGRQVSPVITWQDNRLLEAGADGRRELDRLAGSIEPGLWRRSGMAVRPGFGAGNLGTWLREQGTGEQGLRVHTLGSFLATAWDGPYATGASNAASLGILDVCDVHAGGGYHWSAPLARLHGLDACDLPRVLPEPGPAGTVRIAGRELEWHGDLGDHQASVLGSGGLEPDDLAISLGTAGIAARLADAPSDDPRVDSRPYFGGRYLLAMSRQPGGALAAEFAGMLAEIAGTLGSRHIDIGAVWSTLAETVPPPAADTRLEVTEAANGKRTLALAGIRPSAALTTMYAAFLRHYVEVYRDCVDTLFGPDVPPPARLKFNGGFAARNASFRTALAERLGLRIDDIPDGDLALEGLRSLITTRTPWRQPS</sequence>
<evidence type="ECO:0000313" key="6">
    <source>
        <dbReference type="EMBL" id="GGA05687.1"/>
    </source>
</evidence>
<comment type="caution">
    <text evidence="6">The sequence shown here is derived from an EMBL/GenBank/DDBJ whole genome shotgun (WGS) entry which is preliminary data.</text>
</comment>
<keyword evidence="2" id="KW-0859">Xylose metabolism</keyword>
<dbReference type="EMBL" id="BMFY01000002">
    <property type="protein sequence ID" value="GGA05687.1"/>
    <property type="molecule type" value="Genomic_DNA"/>
</dbReference>
<organism evidence="6 7">
    <name type="scientific">Sediminivirga luteola</name>
    <dbReference type="NCBI Taxonomy" id="1774748"/>
    <lineage>
        <taxon>Bacteria</taxon>
        <taxon>Bacillati</taxon>
        <taxon>Actinomycetota</taxon>
        <taxon>Actinomycetes</taxon>
        <taxon>Micrococcales</taxon>
        <taxon>Brevibacteriaceae</taxon>
        <taxon>Sediminivirga</taxon>
    </lineage>
</organism>
<dbReference type="InterPro" id="IPR050406">
    <property type="entry name" value="FGGY_Carb_Kinase"/>
</dbReference>
<keyword evidence="2" id="KW-0119">Carbohydrate metabolism</keyword>
<dbReference type="RefSeq" id="WP_188549406.1">
    <property type="nucleotide sequence ID" value="NZ_BMFY01000002.1"/>
</dbReference>
<evidence type="ECO:0000259" key="5">
    <source>
        <dbReference type="Pfam" id="PF00370"/>
    </source>
</evidence>
<keyword evidence="4" id="KW-0418">Kinase</keyword>
<dbReference type="Pfam" id="PF00370">
    <property type="entry name" value="FGGY_N"/>
    <property type="match status" value="1"/>
</dbReference>